<dbReference type="RefSeq" id="WP_160554732.1">
    <property type="nucleotide sequence ID" value="NZ_CP047650.1"/>
</dbReference>
<evidence type="ECO:0000313" key="3">
    <source>
        <dbReference type="Proteomes" id="UP000464787"/>
    </source>
</evidence>
<keyword evidence="1" id="KW-0472">Membrane</keyword>
<name>A0A857JD86_9BURK</name>
<keyword evidence="3" id="KW-1185">Reference proteome</keyword>
<protein>
    <submittedName>
        <fullName evidence="2">Uncharacterized protein</fullName>
    </submittedName>
</protein>
<dbReference type="AlphaFoldDB" id="A0A857JD86"/>
<keyword evidence="1" id="KW-0812">Transmembrane</keyword>
<dbReference type="KEGG" id="xyk:GT347_24785"/>
<evidence type="ECO:0000313" key="2">
    <source>
        <dbReference type="EMBL" id="QHJ00923.1"/>
    </source>
</evidence>
<keyword evidence="1" id="KW-1133">Transmembrane helix</keyword>
<feature type="transmembrane region" description="Helical" evidence="1">
    <location>
        <begin position="49"/>
        <end position="72"/>
    </location>
</feature>
<accession>A0A857JD86</accession>
<dbReference type="Proteomes" id="UP000464787">
    <property type="component" value="Chromosome"/>
</dbReference>
<reference evidence="2 3" key="1">
    <citation type="submission" date="2020-01" db="EMBL/GenBank/DDBJ databases">
        <title>Genome sequencing of strain KACC 21265.</title>
        <authorList>
            <person name="Heo J."/>
            <person name="Kim S.-J."/>
            <person name="Kim J.-S."/>
            <person name="Hong S.-B."/>
            <person name="Kwon S.-W."/>
        </authorList>
    </citation>
    <scope>NUCLEOTIDE SEQUENCE [LARGE SCALE GENOMIC DNA]</scope>
    <source>
        <strain evidence="2 3">KACC 21265</strain>
    </source>
</reference>
<evidence type="ECO:0000256" key="1">
    <source>
        <dbReference type="SAM" id="Phobius"/>
    </source>
</evidence>
<sequence>MPGAHPADSFNRQRRNLLTASTALALIGGAELRIEQLPIWDNAFNADKVWVLYLVIWAVCFYCLLGFVVHLLSERSTRLGGILEDAKRSGVRQYLHRLGQKRGGRAEHTETPDPVSVWPMDIEVEIHKHFEAERLRGTQGEGGPAVLVERDIVQINRPLWAALVLRGVLLRLGSGTVFLEYVLPLLWFLLALCIANGTDWPGAFHQIWQQAFSDSEVVRQADALSGLSQTLCVWPRRNLLH</sequence>
<feature type="transmembrane region" description="Helical" evidence="1">
    <location>
        <begin position="185"/>
        <end position="204"/>
    </location>
</feature>
<organism evidence="2 3">
    <name type="scientific">Xylophilus rhododendri</name>
    <dbReference type="NCBI Taxonomy" id="2697032"/>
    <lineage>
        <taxon>Bacteria</taxon>
        <taxon>Pseudomonadati</taxon>
        <taxon>Pseudomonadota</taxon>
        <taxon>Betaproteobacteria</taxon>
        <taxon>Burkholderiales</taxon>
        <taxon>Xylophilus</taxon>
    </lineage>
</organism>
<proteinExistence type="predicted"/>
<dbReference type="EMBL" id="CP047650">
    <property type="protein sequence ID" value="QHJ00923.1"/>
    <property type="molecule type" value="Genomic_DNA"/>
</dbReference>
<gene>
    <name evidence="2" type="ORF">GT347_24785</name>
</gene>